<gene>
    <name evidence="1" type="ORF">QJS10_CPA16g00370</name>
</gene>
<dbReference type="Pfam" id="PF03140">
    <property type="entry name" value="DUF247"/>
    <property type="match status" value="1"/>
</dbReference>
<organism evidence="1 2">
    <name type="scientific">Acorus calamus</name>
    <name type="common">Sweet flag</name>
    <dbReference type="NCBI Taxonomy" id="4465"/>
    <lineage>
        <taxon>Eukaryota</taxon>
        <taxon>Viridiplantae</taxon>
        <taxon>Streptophyta</taxon>
        <taxon>Embryophyta</taxon>
        <taxon>Tracheophyta</taxon>
        <taxon>Spermatophyta</taxon>
        <taxon>Magnoliopsida</taxon>
        <taxon>Liliopsida</taxon>
        <taxon>Acoraceae</taxon>
        <taxon>Acorus</taxon>
    </lineage>
</organism>
<dbReference type="AlphaFoldDB" id="A0AAV9D2V6"/>
<accession>A0AAV9D2V6</accession>
<protein>
    <submittedName>
        <fullName evidence="1">UPF0481 protein</fullName>
    </submittedName>
</protein>
<dbReference type="PANTHER" id="PTHR31170">
    <property type="entry name" value="BNAC04G53230D PROTEIN"/>
    <property type="match status" value="1"/>
</dbReference>
<evidence type="ECO:0000313" key="2">
    <source>
        <dbReference type="Proteomes" id="UP001180020"/>
    </source>
</evidence>
<keyword evidence="2" id="KW-1185">Reference proteome</keyword>
<reference evidence="1" key="2">
    <citation type="submission" date="2023-06" db="EMBL/GenBank/DDBJ databases">
        <authorList>
            <person name="Ma L."/>
            <person name="Liu K.-W."/>
            <person name="Li Z."/>
            <person name="Hsiao Y.-Y."/>
            <person name="Qi Y."/>
            <person name="Fu T."/>
            <person name="Tang G."/>
            <person name="Zhang D."/>
            <person name="Sun W.-H."/>
            <person name="Liu D.-K."/>
            <person name="Li Y."/>
            <person name="Chen G.-Z."/>
            <person name="Liu X.-D."/>
            <person name="Liao X.-Y."/>
            <person name="Jiang Y.-T."/>
            <person name="Yu X."/>
            <person name="Hao Y."/>
            <person name="Huang J."/>
            <person name="Zhao X.-W."/>
            <person name="Ke S."/>
            <person name="Chen Y.-Y."/>
            <person name="Wu W.-L."/>
            <person name="Hsu J.-L."/>
            <person name="Lin Y.-F."/>
            <person name="Huang M.-D."/>
            <person name="Li C.-Y."/>
            <person name="Huang L."/>
            <person name="Wang Z.-W."/>
            <person name="Zhao X."/>
            <person name="Zhong W.-Y."/>
            <person name="Peng D.-H."/>
            <person name="Ahmad S."/>
            <person name="Lan S."/>
            <person name="Zhang J.-S."/>
            <person name="Tsai W.-C."/>
            <person name="Van De Peer Y."/>
            <person name="Liu Z.-J."/>
        </authorList>
    </citation>
    <scope>NUCLEOTIDE SEQUENCE</scope>
    <source>
        <strain evidence="1">CP</strain>
        <tissue evidence="1">Leaves</tissue>
    </source>
</reference>
<dbReference type="Proteomes" id="UP001180020">
    <property type="component" value="Unassembled WGS sequence"/>
</dbReference>
<dbReference type="PANTHER" id="PTHR31170:SF25">
    <property type="entry name" value="BNAA09G04570D PROTEIN"/>
    <property type="match status" value="1"/>
</dbReference>
<dbReference type="InterPro" id="IPR004158">
    <property type="entry name" value="DUF247_pln"/>
</dbReference>
<evidence type="ECO:0000313" key="1">
    <source>
        <dbReference type="EMBL" id="KAK1295550.1"/>
    </source>
</evidence>
<sequence>MVEGNASEPSIVLDYWEKQNVAALRRGMNRFSLEEGRSREYCSIFKIPQKFRVLDPDAYEPSVVSIGPYHANKQRLRVMETNKLRMAHRFLSRHNENMLEECIVKMTALEERVQSCYLGKICMNRYNLARMMFLDGCFILSVLHRQKSEVEKLNKILDGISHQGTEGDGGIGDDLFNAANASENRVEKRIDDALMKMFREIMEDIRQDDYLVWTAREGEEELEMSRVQNWLCSLGLLHLDLLKVENQIPFFVVEILFDLLLLPEDKNVPLIDLVTHLLNKIHRSQCYVRIRNPNVNHLLHLFHVMLVPNPSTRKPAPAPPPGWLLRLKKSATAKLRPVSRGAQNILPCFHEESEHPQQQAWRSRTSYLMLSATELKEAGVVFKQKPNSNFLDITFDKGVMEIPALCIYDHTFLILRNLIAYEQYYPNTGNHVTYYAVFMESMMKKPEDVKALQSKGILRTGKRDDVKVVRLYNGLCEGVIIDRNRSYLKDLFYQVNQLRIEMEQAETEKDREER</sequence>
<proteinExistence type="predicted"/>
<comment type="caution">
    <text evidence="1">The sequence shown here is derived from an EMBL/GenBank/DDBJ whole genome shotgun (WGS) entry which is preliminary data.</text>
</comment>
<reference evidence="1" key="1">
    <citation type="journal article" date="2023" name="Nat. Commun.">
        <title>Diploid and tetraploid genomes of Acorus and the evolution of monocots.</title>
        <authorList>
            <person name="Ma L."/>
            <person name="Liu K.W."/>
            <person name="Li Z."/>
            <person name="Hsiao Y.Y."/>
            <person name="Qi Y."/>
            <person name="Fu T."/>
            <person name="Tang G.D."/>
            <person name="Zhang D."/>
            <person name="Sun W.H."/>
            <person name="Liu D.K."/>
            <person name="Li Y."/>
            <person name="Chen G.Z."/>
            <person name="Liu X.D."/>
            <person name="Liao X.Y."/>
            <person name="Jiang Y.T."/>
            <person name="Yu X."/>
            <person name="Hao Y."/>
            <person name="Huang J."/>
            <person name="Zhao X.W."/>
            <person name="Ke S."/>
            <person name="Chen Y.Y."/>
            <person name="Wu W.L."/>
            <person name="Hsu J.L."/>
            <person name="Lin Y.F."/>
            <person name="Huang M.D."/>
            <person name="Li C.Y."/>
            <person name="Huang L."/>
            <person name="Wang Z.W."/>
            <person name="Zhao X."/>
            <person name="Zhong W.Y."/>
            <person name="Peng D.H."/>
            <person name="Ahmad S."/>
            <person name="Lan S."/>
            <person name="Zhang J.S."/>
            <person name="Tsai W.C."/>
            <person name="Van de Peer Y."/>
            <person name="Liu Z.J."/>
        </authorList>
    </citation>
    <scope>NUCLEOTIDE SEQUENCE</scope>
    <source>
        <strain evidence="1">CP</strain>
    </source>
</reference>
<name>A0AAV9D2V6_ACOCL</name>
<dbReference type="EMBL" id="JAUJYO010000016">
    <property type="protein sequence ID" value="KAK1295550.1"/>
    <property type="molecule type" value="Genomic_DNA"/>
</dbReference>